<reference evidence="10" key="1">
    <citation type="submission" date="2023-01" db="EMBL/GenBank/DDBJ databases">
        <authorList>
            <person name="Van Ghelder C."/>
            <person name="Rancurel C."/>
        </authorList>
    </citation>
    <scope>NUCLEOTIDE SEQUENCE</scope>
    <source>
        <strain evidence="10">CNCM I-4278</strain>
    </source>
</reference>
<evidence type="ECO:0000313" key="11">
    <source>
        <dbReference type="Proteomes" id="UP001152607"/>
    </source>
</evidence>
<comment type="subcellular location">
    <subcellularLocation>
        <location evidence="1 9">Nucleus</location>
    </subcellularLocation>
</comment>
<comment type="subunit">
    <text evidence="9">Component of the Mediator complex.</text>
</comment>
<keyword evidence="7 9" id="KW-0539">Nucleus</keyword>
<dbReference type="GO" id="GO:0003712">
    <property type="term" value="F:transcription coregulator activity"/>
    <property type="evidence" value="ECO:0007669"/>
    <property type="project" value="InterPro"/>
</dbReference>
<keyword evidence="4 9" id="KW-0805">Transcription regulation</keyword>
<evidence type="ECO:0000256" key="3">
    <source>
        <dbReference type="ARBA" id="ARBA00020628"/>
    </source>
</evidence>
<evidence type="ECO:0000256" key="5">
    <source>
        <dbReference type="ARBA" id="ARBA00023159"/>
    </source>
</evidence>
<evidence type="ECO:0000256" key="7">
    <source>
        <dbReference type="ARBA" id="ARBA00023242"/>
    </source>
</evidence>
<comment type="caution">
    <text evidence="10">The sequence shown here is derived from an EMBL/GenBank/DDBJ whole genome shotgun (WGS) entry which is preliminary data.</text>
</comment>
<proteinExistence type="inferred from homology"/>
<dbReference type="GO" id="GO:0016592">
    <property type="term" value="C:mediator complex"/>
    <property type="evidence" value="ECO:0007669"/>
    <property type="project" value="InterPro"/>
</dbReference>
<dbReference type="InterPro" id="IPR014801">
    <property type="entry name" value="Mediator_Med5_fun"/>
</dbReference>
<evidence type="ECO:0000313" key="10">
    <source>
        <dbReference type="EMBL" id="CAI6338683.1"/>
    </source>
</evidence>
<sequence length="1027" mass="112900">MESLAKEWAVFLDKCLASRIHADLFDTAVAQLHIRSPLPGRKIAALLLKPRCAIAISPDPRVLVYVERLLILKKIDASDLLQAAFQYSKDRPAKQGEAHDSKDPSSWRNPPELEEVIFHRLHKAFSGERVERPVTNAEGLGTVYALAGIQQHPQQQSINVREALGLLIFGLIDNAKILELLNRSELKEIRKQFAQALSTFIPFLSQTSIAIANRLEMYQKEHDLHDKSLPNSNEDAGENAVAALQLEAVIEIPLINTRAGLYIFLHSLLVARPLTDDILITSYLNSRYKMDAQVMATDLVTAAFDLLANAMYRNEPTQTMYSLKSFLVNKIPLLLSQYASSMYAMNPELCITQALSHIDPNAFPAFSQGFEDIMGNSNSLSEVRQEFLNACALHNLIQTSTIERLLGEAPMQGPPAIKYSKQNLLAQCKDNFEKVYAYIEELENLDGNAGAIVGAVTEFIAHLCETQMTMHLKNICNLLSRKSQALDTILQFTSPISILKPLCVFLDEWRYDGDQGEYQPVYDEFGAILVLVMAFIHRYDLTHYDLGINHNSFVAQLLESGYRSVMPDELTDEQGNHLGSWLRDLYDSDKEGLSNEVFASCRPQDFYLIVPTLFSQTVMACSADVLSLDTVKGGLEYLHETFLLPALIGGLSWMASHALLSGHQDLDVLMQMFGKLIRSTPTSGDAQAMHSTILSVVSPRLEKCFRTLKRRHPNLTDIEPLLHAIKGVKGNLHYERSVYSSAAELDQWTNATSNTLVSSLRNTVQQLSQWASSAGLQPNPPSYTHRQIYTCIKLIGASKTVRAIVDEIKAQTDAGNGPAALDVGVSIICAPMVENSPIPVNWAGSSILAPSPLRTRSNLREALKSELDDAASLVSTDPLVAESIVRLHRRVEGLFAVLAQTASIPTDDAMLSTVNLTNVPSQDLPDDLDKAMDDATAGVLATANGDMSTIEGIDIDLNKQGLNRTMDDLDLSAAGVDLSAIGVGAGGMDADIQMDDLPDLDLGDMGDMGDMGLGGEGDDWGLDFTDM</sequence>
<evidence type="ECO:0000256" key="9">
    <source>
        <dbReference type="RuleBase" id="RU364142"/>
    </source>
</evidence>
<dbReference type="Proteomes" id="UP001152607">
    <property type="component" value="Unassembled WGS sequence"/>
</dbReference>
<dbReference type="AlphaFoldDB" id="A0A9W4UQU8"/>
<gene>
    <name evidence="9" type="primary">MED5</name>
    <name evidence="10" type="ORF">PDIGIT_LOCUS11815</name>
</gene>
<comment type="similarity">
    <text evidence="2 9">Belongs to the Mediator complex subunit 5 family.</text>
</comment>
<comment type="function">
    <text evidence="9">Component of the Mediator complex, a coactivator involved in the regulated transcription of nearly all RNA polymerase II-dependent genes. Mediator functions as a bridge to convey information from gene-specific regulatory proteins to the basal RNA polymerase II transcription machinery. Mediator is recruited to promoters by direct interactions with regulatory proteins and serves as a scaffold for the assembly of a functional preinitiation complex with RNA polymerase II and the general transcription factors.</text>
</comment>
<keyword evidence="11" id="KW-1185">Reference proteome</keyword>
<organism evidence="10 11">
    <name type="scientific">Periconia digitata</name>
    <dbReference type="NCBI Taxonomy" id="1303443"/>
    <lineage>
        <taxon>Eukaryota</taxon>
        <taxon>Fungi</taxon>
        <taxon>Dikarya</taxon>
        <taxon>Ascomycota</taxon>
        <taxon>Pezizomycotina</taxon>
        <taxon>Dothideomycetes</taxon>
        <taxon>Pleosporomycetidae</taxon>
        <taxon>Pleosporales</taxon>
        <taxon>Massarineae</taxon>
        <taxon>Periconiaceae</taxon>
        <taxon>Periconia</taxon>
    </lineage>
</organism>
<evidence type="ECO:0000256" key="2">
    <source>
        <dbReference type="ARBA" id="ARBA00008782"/>
    </source>
</evidence>
<evidence type="ECO:0000256" key="6">
    <source>
        <dbReference type="ARBA" id="ARBA00023163"/>
    </source>
</evidence>
<accession>A0A9W4UQU8</accession>
<dbReference type="GO" id="GO:0006357">
    <property type="term" value="P:regulation of transcription by RNA polymerase II"/>
    <property type="evidence" value="ECO:0007669"/>
    <property type="project" value="InterPro"/>
</dbReference>
<dbReference type="OrthoDB" id="5322661at2759"/>
<dbReference type="PANTHER" id="PTHR35784:SF1">
    <property type="entry name" value="MEDIATOR OF RNA POLYMERASE II TRANSCRIPTION SUBUNIT 5"/>
    <property type="match status" value="1"/>
</dbReference>
<dbReference type="PANTHER" id="PTHR35784">
    <property type="entry name" value="MEDIATOR OF RNA POLYMERASE II TRANSCRIPTION SUBUNIT 5"/>
    <property type="match status" value="1"/>
</dbReference>
<keyword evidence="6 9" id="KW-0804">Transcription</keyword>
<evidence type="ECO:0000256" key="4">
    <source>
        <dbReference type="ARBA" id="ARBA00023015"/>
    </source>
</evidence>
<dbReference type="Pfam" id="PF08689">
    <property type="entry name" value="Med5"/>
    <property type="match status" value="1"/>
</dbReference>
<keyword evidence="5 9" id="KW-0010">Activator</keyword>
<evidence type="ECO:0000256" key="8">
    <source>
        <dbReference type="ARBA" id="ARBA00031256"/>
    </source>
</evidence>
<evidence type="ECO:0000256" key="1">
    <source>
        <dbReference type="ARBA" id="ARBA00004123"/>
    </source>
</evidence>
<name>A0A9W4UQU8_9PLEO</name>
<protein>
    <recommendedName>
        <fullName evidence="3 9">Mediator of RNA polymerase II transcription subunit 5</fullName>
    </recommendedName>
    <alternativeName>
        <fullName evidence="8 9">Mediator complex subunit 5</fullName>
    </alternativeName>
</protein>
<dbReference type="EMBL" id="CAOQHR010000008">
    <property type="protein sequence ID" value="CAI6338683.1"/>
    <property type="molecule type" value="Genomic_DNA"/>
</dbReference>